<name>A0ABD2AUZ0_VESSQ</name>
<organism evidence="2 3">
    <name type="scientific">Vespula squamosa</name>
    <name type="common">Southern yellow jacket</name>
    <name type="synonym">Wasp</name>
    <dbReference type="NCBI Taxonomy" id="30214"/>
    <lineage>
        <taxon>Eukaryota</taxon>
        <taxon>Metazoa</taxon>
        <taxon>Ecdysozoa</taxon>
        <taxon>Arthropoda</taxon>
        <taxon>Hexapoda</taxon>
        <taxon>Insecta</taxon>
        <taxon>Pterygota</taxon>
        <taxon>Neoptera</taxon>
        <taxon>Endopterygota</taxon>
        <taxon>Hymenoptera</taxon>
        <taxon>Apocrita</taxon>
        <taxon>Aculeata</taxon>
        <taxon>Vespoidea</taxon>
        <taxon>Vespidae</taxon>
        <taxon>Vespinae</taxon>
        <taxon>Vespula</taxon>
    </lineage>
</organism>
<dbReference type="AlphaFoldDB" id="A0ABD2AUZ0"/>
<accession>A0ABD2AUZ0</accession>
<feature type="compositionally biased region" description="Basic and acidic residues" evidence="1">
    <location>
        <begin position="1"/>
        <end position="10"/>
    </location>
</feature>
<dbReference type="Proteomes" id="UP001607302">
    <property type="component" value="Unassembled WGS sequence"/>
</dbReference>
<evidence type="ECO:0000313" key="3">
    <source>
        <dbReference type="Proteomes" id="UP001607302"/>
    </source>
</evidence>
<keyword evidence="3" id="KW-1185">Reference proteome</keyword>
<comment type="caution">
    <text evidence="2">The sequence shown here is derived from an EMBL/GenBank/DDBJ whole genome shotgun (WGS) entry which is preliminary data.</text>
</comment>
<proteinExistence type="predicted"/>
<sequence>MVRGLPETRKSNIPGSSGSGQSGDSRKPLETITRSSPFRLGSTTFHSGIAGPDSEARVESLS</sequence>
<protein>
    <submittedName>
        <fullName evidence="2">Uncharacterized protein</fullName>
    </submittedName>
</protein>
<evidence type="ECO:0000313" key="2">
    <source>
        <dbReference type="EMBL" id="KAL2724191.1"/>
    </source>
</evidence>
<feature type="compositionally biased region" description="Polar residues" evidence="1">
    <location>
        <begin position="32"/>
        <end position="46"/>
    </location>
</feature>
<dbReference type="EMBL" id="JAUDFV010000139">
    <property type="protein sequence ID" value="KAL2724191.1"/>
    <property type="molecule type" value="Genomic_DNA"/>
</dbReference>
<gene>
    <name evidence="2" type="ORF">V1478_008704</name>
</gene>
<feature type="region of interest" description="Disordered" evidence="1">
    <location>
        <begin position="1"/>
        <end position="62"/>
    </location>
</feature>
<evidence type="ECO:0000256" key="1">
    <source>
        <dbReference type="SAM" id="MobiDB-lite"/>
    </source>
</evidence>
<reference evidence="2 3" key="1">
    <citation type="journal article" date="2024" name="Ann. Entomol. Soc. Am.">
        <title>Genomic analyses of the southern and eastern yellowjacket wasps (Hymenoptera: Vespidae) reveal evolutionary signatures of social life.</title>
        <authorList>
            <person name="Catto M.A."/>
            <person name="Caine P.B."/>
            <person name="Orr S.E."/>
            <person name="Hunt B.G."/>
            <person name="Goodisman M.A.D."/>
        </authorList>
    </citation>
    <scope>NUCLEOTIDE SEQUENCE [LARGE SCALE GENOMIC DNA]</scope>
    <source>
        <strain evidence="2">233</strain>
        <tissue evidence="2">Head and thorax</tissue>
    </source>
</reference>